<reference evidence="1 2" key="1">
    <citation type="journal article" date="2016" name="Virus Genes">
        <title>Genomic characterization of Salmonella bacteriophages isolated from India.</title>
        <authorList>
            <person name="Karpe Y.A."/>
            <person name="Kanade G.D."/>
            <person name="Pingale K.D."/>
            <person name="Arankalle V.A."/>
            <person name="Banerjee K."/>
        </authorList>
    </citation>
    <scope>NUCLEOTIDE SEQUENCE [LARGE SCALE GENOMIC DNA]</scope>
</reference>
<dbReference type="EMBL" id="KR296692">
    <property type="protein sequence ID" value="AKJ73836.1"/>
    <property type="molecule type" value="Genomic_DNA"/>
</dbReference>
<dbReference type="Proteomes" id="UP000201337">
    <property type="component" value="Segment"/>
</dbReference>
<accession>A0A0N7CFV1</accession>
<sequence length="186" mass="21426">MAGIVKHLGDTHLGHKKVFKPRGFDTQEAHDAAVIDSIFQGLKSRDVLELAGDICFIGAEGFIRLMREGAKRNIDEFKRRPVPDDWRPNFIIKVAQGNHDSFKMLLSLYLDGWISSFGAMYERDTPVGCVLTTHVPYQLDRWAYNIHGHLHENIREEREYLNCSWEQFKRPVTLAELLYTNLGIVL</sequence>
<dbReference type="Gene3D" id="3.60.21.10">
    <property type="match status" value="1"/>
</dbReference>
<organism evidence="1 2">
    <name type="scientific">Salmonella phage 38</name>
    <dbReference type="NCBI Taxonomy" id="1654891"/>
    <lineage>
        <taxon>Viruses</taxon>
        <taxon>Duplodnaviria</taxon>
        <taxon>Heunggongvirae</taxon>
        <taxon>Uroviricota</taxon>
        <taxon>Caudoviricetes</taxon>
        <taxon>Pantevenvirales</taxon>
        <taxon>Ackermannviridae</taxon>
        <taxon>Cvivirinae</taxon>
        <taxon>Kuttervirus</taxon>
        <taxon>Kuttervirus kv38</taxon>
    </lineage>
</organism>
<dbReference type="InterPro" id="IPR029052">
    <property type="entry name" value="Metallo-depent_PP-like"/>
</dbReference>
<dbReference type="SUPFAM" id="SSF56300">
    <property type="entry name" value="Metallo-dependent phosphatases"/>
    <property type="match status" value="1"/>
</dbReference>
<evidence type="ECO:0000313" key="2">
    <source>
        <dbReference type="Proteomes" id="UP000201337"/>
    </source>
</evidence>
<name>A0A0N7CFV1_9CAUD</name>
<keyword evidence="2" id="KW-1185">Reference proteome</keyword>
<evidence type="ECO:0000313" key="1">
    <source>
        <dbReference type="EMBL" id="AKJ73836.1"/>
    </source>
</evidence>
<dbReference type="OrthoDB" id="19076at10239"/>
<dbReference type="KEGG" id="vg:26683944"/>
<proteinExistence type="predicted"/>
<gene>
    <name evidence="1" type="ORF">SP38_234</name>
</gene>
<dbReference type="RefSeq" id="YP_009220978.1">
    <property type="nucleotide sequence ID" value="NC_029042.1"/>
</dbReference>
<dbReference type="GeneID" id="26683944"/>
<protein>
    <submittedName>
        <fullName evidence="1">Putative serine/threonine protein phosphatase</fullName>
    </submittedName>
</protein>